<organism evidence="2 3">
    <name type="scientific">Hungatella hathewayi</name>
    <dbReference type="NCBI Taxonomy" id="154046"/>
    <lineage>
        <taxon>Bacteria</taxon>
        <taxon>Bacillati</taxon>
        <taxon>Bacillota</taxon>
        <taxon>Clostridia</taxon>
        <taxon>Lachnospirales</taxon>
        <taxon>Lachnospiraceae</taxon>
        <taxon>Hungatella</taxon>
    </lineage>
</organism>
<keyword evidence="1" id="KW-0472">Membrane</keyword>
<evidence type="ECO:0000256" key="1">
    <source>
        <dbReference type="SAM" id="Phobius"/>
    </source>
</evidence>
<feature type="transmembrane region" description="Helical" evidence="1">
    <location>
        <begin position="135"/>
        <end position="153"/>
    </location>
</feature>
<accession>A0AAW9WQL9</accession>
<dbReference type="Proteomes" id="UP000434223">
    <property type="component" value="Unassembled WGS sequence"/>
</dbReference>
<keyword evidence="1" id="KW-0812">Transmembrane</keyword>
<reference evidence="2 3" key="1">
    <citation type="submission" date="2019-09" db="EMBL/GenBank/DDBJ databases">
        <title>Draft genome sequencing of Hungatella hathewayi 123Y-2.</title>
        <authorList>
            <person name="Lv Q."/>
            <person name="Li S."/>
        </authorList>
    </citation>
    <scope>NUCLEOTIDE SEQUENCE [LARGE SCALE GENOMIC DNA]</scope>
    <source>
        <strain evidence="2 3">123Y-2</strain>
    </source>
</reference>
<proteinExistence type="predicted"/>
<sequence length="179" mass="20480">MESQTGGPAEKRRKTHCQQKLYSCTERKVIPIKGGNAMKRLLRTYLPSSSIAFTIVILFSVIFNLILGKHDALSSIFVLELAGLILLIQFVSAVCDRIPFQSKKAYQITFYALEYAIVLIAGFLLNWAAFTISSFLYTTLLWLFIAFLIDRYFTAVHRHEAEEINRLILSQNQKEEQIP</sequence>
<gene>
    <name evidence="2" type="ORF">GNE07_29280</name>
</gene>
<dbReference type="EMBL" id="WNME01000046">
    <property type="protein sequence ID" value="MUB67111.1"/>
    <property type="molecule type" value="Genomic_DNA"/>
</dbReference>
<feature type="transmembrane region" description="Helical" evidence="1">
    <location>
        <begin position="45"/>
        <end position="67"/>
    </location>
</feature>
<evidence type="ECO:0000313" key="3">
    <source>
        <dbReference type="Proteomes" id="UP000434223"/>
    </source>
</evidence>
<protein>
    <submittedName>
        <fullName evidence="2">DUF3021 family protein</fullName>
    </submittedName>
</protein>
<feature type="transmembrane region" description="Helical" evidence="1">
    <location>
        <begin position="73"/>
        <end position="96"/>
    </location>
</feature>
<evidence type="ECO:0000313" key="2">
    <source>
        <dbReference type="EMBL" id="MUB67111.1"/>
    </source>
</evidence>
<keyword evidence="1" id="KW-1133">Transmembrane helix</keyword>
<feature type="transmembrane region" description="Helical" evidence="1">
    <location>
        <begin position="108"/>
        <end position="129"/>
    </location>
</feature>
<dbReference type="AlphaFoldDB" id="A0AAW9WQL9"/>
<comment type="caution">
    <text evidence="2">The sequence shown here is derived from an EMBL/GenBank/DDBJ whole genome shotgun (WGS) entry which is preliminary data.</text>
</comment>
<name>A0AAW9WQL9_9FIRM</name>